<comment type="caution">
    <text evidence="2">The sequence shown here is derived from an EMBL/GenBank/DDBJ whole genome shotgun (WGS) entry which is preliminary data.</text>
</comment>
<proteinExistence type="predicted"/>
<dbReference type="EMBL" id="JAINUF010000002">
    <property type="protein sequence ID" value="KAJ8375135.1"/>
    <property type="molecule type" value="Genomic_DNA"/>
</dbReference>
<dbReference type="Proteomes" id="UP001152622">
    <property type="component" value="Chromosome 2"/>
</dbReference>
<keyword evidence="3" id="KW-1185">Reference proteome</keyword>
<reference evidence="2" key="1">
    <citation type="journal article" date="2023" name="Science">
        <title>Genome structures resolve the early diversification of teleost fishes.</title>
        <authorList>
            <person name="Parey E."/>
            <person name="Louis A."/>
            <person name="Montfort J."/>
            <person name="Bouchez O."/>
            <person name="Roques C."/>
            <person name="Iampietro C."/>
            <person name="Lluch J."/>
            <person name="Castinel A."/>
            <person name="Donnadieu C."/>
            <person name="Desvignes T."/>
            <person name="Floi Bucao C."/>
            <person name="Jouanno E."/>
            <person name="Wen M."/>
            <person name="Mejri S."/>
            <person name="Dirks R."/>
            <person name="Jansen H."/>
            <person name="Henkel C."/>
            <person name="Chen W.J."/>
            <person name="Zahm M."/>
            <person name="Cabau C."/>
            <person name="Klopp C."/>
            <person name="Thompson A.W."/>
            <person name="Robinson-Rechavi M."/>
            <person name="Braasch I."/>
            <person name="Lecointre G."/>
            <person name="Bobe J."/>
            <person name="Postlethwait J.H."/>
            <person name="Berthelot C."/>
            <person name="Roest Crollius H."/>
            <person name="Guiguen Y."/>
        </authorList>
    </citation>
    <scope>NUCLEOTIDE SEQUENCE</scope>
    <source>
        <strain evidence="2">WJC10195</strain>
    </source>
</reference>
<accession>A0A9Q1JAC9</accession>
<protein>
    <submittedName>
        <fullName evidence="2">Uncharacterized protein</fullName>
    </submittedName>
</protein>
<organism evidence="2 3">
    <name type="scientific">Synaphobranchus kaupii</name>
    <name type="common">Kaup's arrowtooth eel</name>
    <dbReference type="NCBI Taxonomy" id="118154"/>
    <lineage>
        <taxon>Eukaryota</taxon>
        <taxon>Metazoa</taxon>
        <taxon>Chordata</taxon>
        <taxon>Craniata</taxon>
        <taxon>Vertebrata</taxon>
        <taxon>Euteleostomi</taxon>
        <taxon>Actinopterygii</taxon>
        <taxon>Neopterygii</taxon>
        <taxon>Teleostei</taxon>
        <taxon>Anguilliformes</taxon>
        <taxon>Synaphobranchidae</taxon>
        <taxon>Synaphobranchus</taxon>
    </lineage>
</organism>
<feature type="region of interest" description="Disordered" evidence="1">
    <location>
        <begin position="1"/>
        <end position="62"/>
    </location>
</feature>
<dbReference type="AlphaFoldDB" id="A0A9Q1JAC9"/>
<evidence type="ECO:0000313" key="2">
    <source>
        <dbReference type="EMBL" id="KAJ8375135.1"/>
    </source>
</evidence>
<name>A0A9Q1JAC9_SYNKA</name>
<feature type="compositionally biased region" description="Basic and acidic residues" evidence="1">
    <location>
        <begin position="28"/>
        <end position="54"/>
    </location>
</feature>
<sequence length="212" mass="22924">MLAPSHRQSQISTCALEKRRGKVSPCYKSERQRDGARGSRHGHDEPFREAERQRPKSASSALLPSAVLRHCGGAGTTPEPPGARRFSHDTACPVYWRQLTSPTAQYCCTAGLQNWKTHPTTAHQSPSLSLTRLREAACRGPSLSPGHFPFDDVVIAILPPKAWKRLPDGPPRLLVTWPGGHRGPAGAHARPCSVAVALDSRVGDTSCTDATT</sequence>
<gene>
    <name evidence="2" type="ORF">SKAU_G00057150</name>
</gene>
<evidence type="ECO:0000256" key="1">
    <source>
        <dbReference type="SAM" id="MobiDB-lite"/>
    </source>
</evidence>
<evidence type="ECO:0000313" key="3">
    <source>
        <dbReference type="Proteomes" id="UP001152622"/>
    </source>
</evidence>
<feature type="compositionally biased region" description="Polar residues" evidence="1">
    <location>
        <begin position="1"/>
        <end position="13"/>
    </location>
</feature>